<dbReference type="Gene3D" id="3.30.565.10">
    <property type="entry name" value="Histidine kinase-like ATPase, C-terminal domain"/>
    <property type="match status" value="1"/>
</dbReference>
<dbReference type="InterPro" id="IPR010559">
    <property type="entry name" value="Sig_transdc_His_kin_internal"/>
</dbReference>
<dbReference type="PANTHER" id="PTHR34220">
    <property type="entry name" value="SENSOR HISTIDINE KINASE YPDA"/>
    <property type="match status" value="1"/>
</dbReference>
<dbReference type="PANTHER" id="PTHR34220:SF7">
    <property type="entry name" value="SENSOR HISTIDINE KINASE YPDA"/>
    <property type="match status" value="1"/>
</dbReference>
<dbReference type="RefSeq" id="WP_123609901.1">
    <property type="nucleotide sequence ID" value="NZ_RJVG01000007.1"/>
</dbReference>
<dbReference type="InterPro" id="IPR003660">
    <property type="entry name" value="HAMP_dom"/>
</dbReference>
<dbReference type="PROSITE" id="PS50885">
    <property type="entry name" value="HAMP"/>
    <property type="match status" value="1"/>
</dbReference>
<keyword evidence="11 12" id="KW-0472">Membrane</keyword>
<dbReference type="PROSITE" id="PS50109">
    <property type="entry name" value="HIS_KIN"/>
    <property type="match status" value="1"/>
</dbReference>
<dbReference type="OrthoDB" id="9809348at2"/>
<evidence type="ECO:0000256" key="9">
    <source>
        <dbReference type="ARBA" id="ARBA00022989"/>
    </source>
</evidence>
<evidence type="ECO:0000256" key="12">
    <source>
        <dbReference type="SAM" id="Phobius"/>
    </source>
</evidence>
<keyword evidence="6" id="KW-0808">Transferase</keyword>
<evidence type="ECO:0000256" key="11">
    <source>
        <dbReference type="ARBA" id="ARBA00023136"/>
    </source>
</evidence>
<proteinExistence type="predicted"/>
<protein>
    <recommendedName>
        <fullName evidence="3">histidine kinase</fullName>
        <ecNumber evidence="3">2.7.13.3</ecNumber>
    </recommendedName>
</protein>
<dbReference type="Gene3D" id="6.10.340.10">
    <property type="match status" value="1"/>
</dbReference>
<evidence type="ECO:0000256" key="8">
    <source>
        <dbReference type="ARBA" id="ARBA00022777"/>
    </source>
</evidence>
<evidence type="ECO:0000313" key="15">
    <source>
        <dbReference type="EMBL" id="ROR27206.1"/>
    </source>
</evidence>
<comment type="catalytic activity">
    <reaction evidence="1">
        <text>ATP + protein L-histidine = ADP + protein N-phospho-L-histidine.</text>
        <dbReference type="EC" id="2.7.13.3"/>
    </reaction>
</comment>
<dbReference type="SMART" id="SM00304">
    <property type="entry name" value="HAMP"/>
    <property type="match status" value="1"/>
</dbReference>
<dbReference type="EC" id="2.7.13.3" evidence="3"/>
<dbReference type="InterPro" id="IPR033479">
    <property type="entry name" value="dCache_1"/>
</dbReference>
<evidence type="ECO:0000259" key="13">
    <source>
        <dbReference type="PROSITE" id="PS50109"/>
    </source>
</evidence>
<comment type="caution">
    <text evidence="15">The sequence shown here is derived from an EMBL/GenBank/DDBJ whole genome shotgun (WGS) entry which is preliminary data.</text>
</comment>
<dbReference type="EMBL" id="RJVG01000007">
    <property type="protein sequence ID" value="ROR27206.1"/>
    <property type="molecule type" value="Genomic_DNA"/>
</dbReference>
<feature type="domain" description="Histidine kinase" evidence="13">
    <location>
        <begin position="483"/>
        <end position="589"/>
    </location>
</feature>
<dbReference type="SUPFAM" id="SSF55874">
    <property type="entry name" value="ATPase domain of HSP90 chaperone/DNA topoisomerase II/histidine kinase"/>
    <property type="match status" value="1"/>
</dbReference>
<dbReference type="InterPro" id="IPR005467">
    <property type="entry name" value="His_kinase_dom"/>
</dbReference>
<dbReference type="InterPro" id="IPR050640">
    <property type="entry name" value="Bact_2-comp_sensor_kinase"/>
</dbReference>
<dbReference type="Pfam" id="PF02518">
    <property type="entry name" value="HATPase_c"/>
    <property type="match status" value="1"/>
</dbReference>
<organism evidence="15 16">
    <name type="scientific">Mobilisporobacter senegalensis</name>
    <dbReference type="NCBI Taxonomy" id="1329262"/>
    <lineage>
        <taxon>Bacteria</taxon>
        <taxon>Bacillati</taxon>
        <taxon>Bacillota</taxon>
        <taxon>Clostridia</taxon>
        <taxon>Lachnospirales</taxon>
        <taxon>Lachnospiraceae</taxon>
        <taxon>Mobilisporobacter</taxon>
    </lineage>
</organism>
<keyword evidence="9 12" id="KW-1133">Transmembrane helix</keyword>
<dbReference type="CDD" id="cd06225">
    <property type="entry name" value="HAMP"/>
    <property type="match status" value="1"/>
</dbReference>
<feature type="transmembrane region" description="Helical" evidence="12">
    <location>
        <begin position="302"/>
        <end position="326"/>
    </location>
</feature>
<dbReference type="GO" id="GO:0000155">
    <property type="term" value="F:phosphorelay sensor kinase activity"/>
    <property type="evidence" value="ECO:0007669"/>
    <property type="project" value="InterPro"/>
</dbReference>
<sequence length="602" mass="68651">MIIVKDFLKRLKIRTRIILVYISVLILSIILTFGVFTIINEKKVEQEVGEAAMQTVNALKGNLSFIFENVSQFSDLIYFDKNVQKALTKIKSDSIDPAVHQTMQKSLVNMLLSGDYISSVFVFDSFNNYYSSYKTGPIFVNKEKVNQTDWYRKMKNAGGDVLFIHQSEEVLSFPTKKDKNYISLVREISDVDTYEPLAALMINVDEITIQNYFDEVGKKYNSQFCIVDSNNRYIIKPSGYKKEMDQYILDGKYSKKGYHMVASSSNKMIVARQDLGIEDWKLVGAIPLSSNTFSVGKYFSSWIILIIILNLIFIFACSVVLTKLIFNPLNKVQKHMKLVEDGRLIKLSIDTEHPDEINDLKKVFNQMIVSIIELISKVKAEEKIIAKNELDIIQAQINPHFLYNTLDAVSALALIEDHKNCLKMTQALGNFYRNSLNSGQDLITVKDEIACIESYITILNIRYDNKIIMKYDIEERIKEYKILKLILQPIIENAAHHGIRDKKGKGKIGVKGYQDEDEIIFIVTDDGSGMTDDRVEEILEGKTQKEKSGFGLYSSIQRISLFYDIKKPLTITSEIGSGTEITIRVKVIEGVSGNENESIISR</sequence>
<evidence type="ECO:0000256" key="5">
    <source>
        <dbReference type="ARBA" id="ARBA00022553"/>
    </source>
</evidence>
<dbReference type="InterPro" id="IPR036890">
    <property type="entry name" value="HATPase_C_sf"/>
</dbReference>
<evidence type="ECO:0000256" key="2">
    <source>
        <dbReference type="ARBA" id="ARBA00004651"/>
    </source>
</evidence>
<evidence type="ECO:0000313" key="16">
    <source>
        <dbReference type="Proteomes" id="UP000273083"/>
    </source>
</evidence>
<evidence type="ECO:0000256" key="6">
    <source>
        <dbReference type="ARBA" id="ARBA00022679"/>
    </source>
</evidence>
<comment type="subcellular location">
    <subcellularLocation>
        <location evidence="2">Cell membrane</location>
        <topology evidence="2">Multi-pass membrane protein</topology>
    </subcellularLocation>
</comment>
<keyword evidence="16" id="KW-1185">Reference proteome</keyword>
<keyword evidence="10" id="KW-0902">Two-component regulatory system</keyword>
<dbReference type="Proteomes" id="UP000273083">
    <property type="component" value="Unassembled WGS sequence"/>
</dbReference>
<evidence type="ECO:0000259" key="14">
    <source>
        <dbReference type="PROSITE" id="PS50885"/>
    </source>
</evidence>
<dbReference type="SMART" id="SM00387">
    <property type="entry name" value="HATPase_c"/>
    <property type="match status" value="1"/>
</dbReference>
<dbReference type="InterPro" id="IPR003594">
    <property type="entry name" value="HATPase_dom"/>
</dbReference>
<dbReference type="AlphaFoldDB" id="A0A3N1XKK5"/>
<gene>
    <name evidence="15" type="ORF">EDD66_107120</name>
</gene>
<evidence type="ECO:0000256" key="7">
    <source>
        <dbReference type="ARBA" id="ARBA00022692"/>
    </source>
</evidence>
<reference evidence="15 16" key="1">
    <citation type="submission" date="2018-11" db="EMBL/GenBank/DDBJ databases">
        <title>Genomic Encyclopedia of Type Strains, Phase IV (KMG-IV): sequencing the most valuable type-strain genomes for metagenomic binning, comparative biology and taxonomic classification.</title>
        <authorList>
            <person name="Goeker M."/>
        </authorList>
    </citation>
    <scope>NUCLEOTIDE SEQUENCE [LARGE SCALE GENOMIC DNA]</scope>
    <source>
        <strain evidence="15 16">DSM 26537</strain>
    </source>
</reference>
<dbReference type="GO" id="GO:0005886">
    <property type="term" value="C:plasma membrane"/>
    <property type="evidence" value="ECO:0007669"/>
    <property type="project" value="UniProtKB-SubCell"/>
</dbReference>
<name>A0A3N1XKK5_9FIRM</name>
<dbReference type="Pfam" id="PF06580">
    <property type="entry name" value="His_kinase"/>
    <property type="match status" value="1"/>
</dbReference>
<keyword evidence="4" id="KW-1003">Cell membrane</keyword>
<feature type="transmembrane region" description="Helical" evidence="12">
    <location>
        <begin position="18"/>
        <end position="39"/>
    </location>
</feature>
<evidence type="ECO:0000256" key="3">
    <source>
        <dbReference type="ARBA" id="ARBA00012438"/>
    </source>
</evidence>
<evidence type="ECO:0000256" key="10">
    <source>
        <dbReference type="ARBA" id="ARBA00023012"/>
    </source>
</evidence>
<keyword evidence="8 15" id="KW-0418">Kinase</keyword>
<keyword evidence="7 12" id="KW-0812">Transmembrane</keyword>
<evidence type="ECO:0000256" key="4">
    <source>
        <dbReference type="ARBA" id="ARBA00022475"/>
    </source>
</evidence>
<keyword evidence="5" id="KW-0597">Phosphoprotein</keyword>
<evidence type="ECO:0000256" key="1">
    <source>
        <dbReference type="ARBA" id="ARBA00000085"/>
    </source>
</evidence>
<feature type="domain" description="HAMP" evidence="14">
    <location>
        <begin position="323"/>
        <end position="376"/>
    </location>
</feature>
<accession>A0A3N1XKK5</accession>
<dbReference type="Pfam" id="PF02743">
    <property type="entry name" value="dCache_1"/>
    <property type="match status" value="1"/>
</dbReference>